<protein>
    <submittedName>
        <fullName evidence="2">Uncharacterized protein</fullName>
    </submittedName>
</protein>
<keyword evidence="1" id="KW-1133">Transmembrane helix</keyword>
<accession>A0A0A9A529</accession>
<dbReference type="AlphaFoldDB" id="A0A0A9A529"/>
<organism evidence="2">
    <name type="scientific">Arundo donax</name>
    <name type="common">Giant reed</name>
    <name type="synonym">Donax arundinaceus</name>
    <dbReference type="NCBI Taxonomy" id="35708"/>
    <lineage>
        <taxon>Eukaryota</taxon>
        <taxon>Viridiplantae</taxon>
        <taxon>Streptophyta</taxon>
        <taxon>Embryophyta</taxon>
        <taxon>Tracheophyta</taxon>
        <taxon>Spermatophyta</taxon>
        <taxon>Magnoliopsida</taxon>
        <taxon>Liliopsida</taxon>
        <taxon>Poales</taxon>
        <taxon>Poaceae</taxon>
        <taxon>PACMAD clade</taxon>
        <taxon>Arundinoideae</taxon>
        <taxon>Arundineae</taxon>
        <taxon>Arundo</taxon>
    </lineage>
</organism>
<reference evidence="2" key="2">
    <citation type="journal article" date="2015" name="Data Brief">
        <title>Shoot transcriptome of the giant reed, Arundo donax.</title>
        <authorList>
            <person name="Barrero R.A."/>
            <person name="Guerrero F.D."/>
            <person name="Moolhuijzen P."/>
            <person name="Goolsby J.A."/>
            <person name="Tidwell J."/>
            <person name="Bellgard S.E."/>
            <person name="Bellgard M.I."/>
        </authorList>
    </citation>
    <scope>NUCLEOTIDE SEQUENCE</scope>
    <source>
        <tissue evidence="2">Shoot tissue taken approximately 20 cm above the soil surface</tissue>
    </source>
</reference>
<reference evidence="2" key="1">
    <citation type="submission" date="2014-09" db="EMBL/GenBank/DDBJ databases">
        <authorList>
            <person name="Magalhaes I.L.F."/>
            <person name="Oliveira U."/>
            <person name="Santos F.R."/>
            <person name="Vidigal T.H.D.A."/>
            <person name="Brescovit A.D."/>
            <person name="Santos A.J."/>
        </authorList>
    </citation>
    <scope>NUCLEOTIDE SEQUENCE</scope>
    <source>
        <tissue evidence="2">Shoot tissue taken approximately 20 cm above the soil surface</tissue>
    </source>
</reference>
<evidence type="ECO:0000313" key="2">
    <source>
        <dbReference type="EMBL" id="JAD46211.1"/>
    </source>
</evidence>
<dbReference type="EMBL" id="GBRH01251684">
    <property type="protein sequence ID" value="JAD46211.1"/>
    <property type="molecule type" value="Transcribed_RNA"/>
</dbReference>
<proteinExistence type="predicted"/>
<keyword evidence="1" id="KW-0472">Membrane</keyword>
<sequence length="41" mass="4753">MLWGCLRNNIKDVLHCMGVSSTLLIALSFLRNNTKEIMDWD</sequence>
<keyword evidence="1" id="KW-0812">Transmembrane</keyword>
<name>A0A0A9A529_ARUDO</name>
<feature type="transmembrane region" description="Helical" evidence="1">
    <location>
        <begin position="12"/>
        <end position="30"/>
    </location>
</feature>
<evidence type="ECO:0000256" key="1">
    <source>
        <dbReference type="SAM" id="Phobius"/>
    </source>
</evidence>